<evidence type="ECO:0000313" key="4">
    <source>
        <dbReference type="Proteomes" id="UP000294650"/>
    </source>
</evidence>
<keyword evidence="2" id="KW-0820">tRNA-binding</keyword>
<dbReference type="FunFam" id="3.50.80.10:FF:000001">
    <property type="entry name" value="D-aminoacyl-tRNA deacylase"/>
    <property type="match status" value="1"/>
</dbReference>
<dbReference type="GO" id="GO:0019478">
    <property type="term" value="P:D-amino acid catabolic process"/>
    <property type="evidence" value="ECO:0007669"/>
    <property type="project" value="UniProtKB-UniRule"/>
</dbReference>
<dbReference type="InterPro" id="IPR023509">
    <property type="entry name" value="DTD-like_sf"/>
</dbReference>
<feature type="short sequence motif" description="Gly-cisPro motif, important for rejection of L-amino acids" evidence="2">
    <location>
        <begin position="137"/>
        <end position="138"/>
    </location>
</feature>
<keyword evidence="2" id="KW-0378">Hydrolase</keyword>
<keyword evidence="2" id="KW-0694">RNA-binding</keyword>
<proteinExistence type="inferred from homology"/>
<dbReference type="PANTHER" id="PTHR10472:SF5">
    <property type="entry name" value="D-AMINOACYL-TRNA DEACYLASE 1"/>
    <property type="match status" value="1"/>
</dbReference>
<evidence type="ECO:0000256" key="1">
    <source>
        <dbReference type="ARBA" id="ARBA00009673"/>
    </source>
</evidence>
<dbReference type="Gene3D" id="3.50.80.10">
    <property type="entry name" value="D-tyrosyl-tRNA(Tyr) deacylase"/>
    <property type="match status" value="1"/>
</dbReference>
<protein>
    <recommendedName>
        <fullName evidence="2">D-aminoacyl-tRNA deacylase</fullName>
        <shortName evidence="2">DTD</shortName>
        <ecNumber evidence="2">3.1.1.96</ecNumber>
    </recommendedName>
    <alternativeName>
        <fullName evidence="2">Gly-tRNA(Ala) deacylase</fullName>
        <ecNumber evidence="2">3.1.1.-</ecNumber>
    </alternativeName>
</protein>
<dbReference type="GO" id="GO:0051500">
    <property type="term" value="F:D-tyrosyl-tRNA(Tyr) deacylase activity"/>
    <property type="evidence" value="ECO:0007669"/>
    <property type="project" value="TreeGrafter"/>
</dbReference>
<comment type="catalytic activity">
    <reaction evidence="2">
        <text>a D-aminoacyl-tRNA + H2O = a tRNA + a D-alpha-amino acid + H(+)</text>
        <dbReference type="Rhea" id="RHEA:13953"/>
        <dbReference type="Rhea" id="RHEA-COMP:10123"/>
        <dbReference type="Rhea" id="RHEA-COMP:10124"/>
        <dbReference type="ChEBI" id="CHEBI:15377"/>
        <dbReference type="ChEBI" id="CHEBI:15378"/>
        <dbReference type="ChEBI" id="CHEBI:59871"/>
        <dbReference type="ChEBI" id="CHEBI:78442"/>
        <dbReference type="ChEBI" id="CHEBI:79333"/>
        <dbReference type="EC" id="3.1.1.96"/>
    </reaction>
</comment>
<dbReference type="GO" id="GO:0005737">
    <property type="term" value="C:cytoplasm"/>
    <property type="evidence" value="ECO:0007669"/>
    <property type="project" value="UniProtKB-SubCell"/>
</dbReference>
<comment type="function">
    <text evidence="2">An aminoacyl-tRNA editing enzyme that deacylates mischarged D-aminoacyl-tRNAs. Also deacylates mischarged glycyl-tRNA(Ala), protecting cells against glycine mischarging by AlaRS. Acts via tRNA-based rather than protein-based catalysis; rejects L-amino acids rather than detecting D-amino acids in the active site. By recycling D-aminoacyl-tRNA to D-amino acids and free tRNA molecules, this enzyme counteracts the toxicity associated with the formation of D-aminoacyl-tRNA entities in vivo and helps enforce protein L-homochirality.</text>
</comment>
<dbReference type="SUPFAM" id="SSF69500">
    <property type="entry name" value="DTD-like"/>
    <property type="match status" value="1"/>
</dbReference>
<dbReference type="RefSeq" id="WP_132370585.1">
    <property type="nucleotide sequence ID" value="NZ_SMAN01000001.1"/>
</dbReference>
<comment type="caution">
    <text evidence="3">The sequence shown here is derived from an EMBL/GenBank/DDBJ whole genome shotgun (WGS) entry which is preliminary data.</text>
</comment>
<dbReference type="EMBL" id="SMAN01000001">
    <property type="protein sequence ID" value="TCT27094.1"/>
    <property type="molecule type" value="Genomic_DNA"/>
</dbReference>
<dbReference type="InterPro" id="IPR003732">
    <property type="entry name" value="Daa-tRNA_deacyls_DTD"/>
</dbReference>
<dbReference type="NCBIfam" id="TIGR00256">
    <property type="entry name" value="D-aminoacyl-tRNA deacylase"/>
    <property type="match status" value="1"/>
</dbReference>
<comment type="domain">
    <text evidence="2">A Gly-cisPro motif from one monomer fits into the active site of the other monomer to allow specific chiral rejection of L-amino acids.</text>
</comment>
<comment type="catalytic activity">
    <reaction evidence="2">
        <text>glycyl-tRNA(Ala) + H2O = tRNA(Ala) + glycine + H(+)</text>
        <dbReference type="Rhea" id="RHEA:53744"/>
        <dbReference type="Rhea" id="RHEA-COMP:9657"/>
        <dbReference type="Rhea" id="RHEA-COMP:13640"/>
        <dbReference type="ChEBI" id="CHEBI:15377"/>
        <dbReference type="ChEBI" id="CHEBI:15378"/>
        <dbReference type="ChEBI" id="CHEBI:57305"/>
        <dbReference type="ChEBI" id="CHEBI:78442"/>
        <dbReference type="ChEBI" id="CHEBI:78522"/>
    </reaction>
</comment>
<dbReference type="Pfam" id="PF02580">
    <property type="entry name" value="Tyr_Deacylase"/>
    <property type="match status" value="1"/>
</dbReference>
<dbReference type="OrthoDB" id="9801395at2"/>
<evidence type="ECO:0000313" key="3">
    <source>
        <dbReference type="EMBL" id="TCT27094.1"/>
    </source>
</evidence>
<dbReference type="HAMAP" id="MF_00518">
    <property type="entry name" value="Deacylase_Dtd"/>
    <property type="match status" value="1"/>
</dbReference>
<gene>
    <name evidence="2" type="primary">dtd</name>
    <name evidence="3" type="ORF">EDD68_101462</name>
</gene>
<dbReference type="GO" id="GO:0043908">
    <property type="term" value="F:Ser(Gly)-tRNA(Ala) hydrolase activity"/>
    <property type="evidence" value="ECO:0007669"/>
    <property type="project" value="UniProtKB-UniRule"/>
</dbReference>
<accession>A0A4R3NC90</accession>
<reference evidence="3 4" key="1">
    <citation type="submission" date="2019-03" db="EMBL/GenBank/DDBJ databases">
        <title>Genomic Encyclopedia of Type Strains, Phase IV (KMG-IV): sequencing the most valuable type-strain genomes for metagenomic binning, comparative biology and taxonomic classification.</title>
        <authorList>
            <person name="Goeker M."/>
        </authorList>
    </citation>
    <scope>NUCLEOTIDE SEQUENCE [LARGE SCALE GENOMIC DNA]</scope>
    <source>
        <strain evidence="3 4">DSM 25894</strain>
    </source>
</reference>
<dbReference type="EC" id="3.1.1.-" evidence="2"/>
<dbReference type="GO" id="GO:0106026">
    <property type="term" value="F:Gly-tRNA(Ala) deacylase activity"/>
    <property type="evidence" value="ECO:0007669"/>
    <property type="project" value="UniProtKB-UniRule"/>
</dbReference>
<comment type="subunit">
    <text evidence="2">Homodimer.</text>
</comment>
<dbReference type="Proteomes" id="UP000294650">
    <property type="component" value="Unassembled WGS sequence"/>
</dbReference>
<name>A0A4R3NC90_9BACI</name>
<dbReference type="CDD" id="cd00563">
    <property type="entry name" value="Dtyr_deacylase"/>
    <property type="match status" value="1"/>
</dbReference>
<dbReference type="PANTHER" id="PTHR10472">
    <property type="entry name" value="D-TYROSYL-TRNA TYR DEACYLASE"/>
    <property type="match status" value="1"/>
</dbReference>
<comment type="similarity">
    <text evidence="1 2">Belongs to the DTD family.</text>
</comment>
<dbReference type="GO" id="GO:0000049">
    <property type="term" value="F:tRNA binding"/>
    <property type="evidence" value="ECO:0007669"/>
    <property type="project" value="UniProtKB-UniRule"/>
</dbReference>
<comment type="subcellular location">
    <subcellularLocation>
        <location evidence="2">Cytoplasm</location>
    </subcellularLocation>
</comment>
<organism evidence="3 4">
    <name type="scientific">Melghiribacillus thermohalophilus</name>
    <dbReference type="NCBI Taxonomy" id="1324956"/>
    <lineage>
        <taxon>Bacteria</taxon>
        <taxon>Bacillati</taxon>
        <taxon>Bacillota</taxon>
        <taxon>Bacilli</taxon>
        <taxon>Bacillales</taxon>
        <taxon>Bacillaceae</taxon>
        <taxon>Melghiribacillus</taxon>
    </lineage>
</organism>
<sequence>MKVVVQRSRQAKVTVNGEIKGKIEHGLVVLVGVTHDDTEKDAAFLAEKVANLRIFEDEAERMNLSVKDVGGSVLSVSQFTLYGDCRKGRRPNFMDAAKPEPAEKLYKAFNQFVKDQGVPVQTGEFGAMMDVSLVNDGPVTLIIDSDEQKKR</sequence>
<keyword evidence="2" id="KW-0963">Cytoplasm</keyword>
<dbReference type="AlphaFoldDB" id="A0A4R3NC90"/>
<dbReference type="EC" id="3.1.1.96" evidence="2"/>
<evidence type="ECO:0000256" key="2">
    <source>
        <dbReference type="HAMAP-Rule" id="MF_00518"/>
    </source>
</evidence>
<keyword evidence="4" id="KW-1185">Reference proteome</keyword>